<protein>
    <submittedName>
        <fullName evidence="1">Uncharacterized protein</fullName>
    </submittedName>
</protein>
<dbReference type="Proteomes" id="UP000007463">
    <property type="component" value="Chromosome"/>
</dbReference>
<dbReference type="OrthoDB" id="9838116at2"/>
<evidence type="ECO:0000313" key="2">
    <source>
        <dbReference type="Proteomes" id="UP000007463"/>
    </source>
</evidence>
<dbReference type="RefSeq" id="WP_013685581.1">
    <property type="nucleotide sequence ID" value="NC_015321.1"/>
</dbReference>
<organism evidence="1 2">
    <name type="scientific">Fluviicola taffensis (strain DSM 16823 / NCIMB 13979 / RW262)</name>
    <dbReference type="NCBI Taxonomy" id="755732"/>
    <lineage>
        <taxon>Bacteria</taxon>
        <taxon>Pseudomonadati</taxon>
        <taxon>Bacteroidota</taxon>
        <taxon>Flavobacteriia</taxon>
        <taxon>Flavobacteriales</taxon>
        <taxon>Crocinitomicaceae</taxon>
        <taxon>Fluviicola</taxon>
    </lineage>
</organism>
<dbReference type="AlphaFoldDB" id="F2IIV2"/>
<name>F2IIV2_FLUTR</name>
<reference evidence="2" key="2">
    <citation type="submission" date="2011-02" db="EMBL/GenBank/DDBJ databases">
        <title>The complete genome of Fluviicola taffensis DSM 16823.</title>
        <authorList>
            <consortium name="US DOE Joint Genome Institute (JGI-PGF)"/>
            <person name="Lucas S."/>
            <person name="Copeland A."/>
            <person name="Lapidus A."/>
            <person name="Bruce D."/>
            <person name="Goodwin L."/>
            <person name="Pitluck S."/>
            <person name="Kyrpides N."/>
            <person name="Mavromatis K."/>
            <person name="Ivanova N."/>
            <person name="Mikhailova N."/>
            <person name="Pagani I."/>
            <person name="Chertkov O."/>
            <person name="Detter J.C."/>
            <person name="Han C."/>
            <person name="Tapia R."/>
            <person name="Land M."/>
            <person name="Hauser L."/>
            <person name="Markowitz V."/>
            <person name="Cheng J.-F."/>
            <person name="Hugenholtz P."/>
            <person name="Woyke T."/>
            <person name="Wu D."/>
            <person name="Tindall B."/>
            <person name="Pomrenke H.G."/>
            <person name="Brambilla E."/>
            <person name="Klenk H.-P."/>
            <person name="Eisen J.A."/>
        </authorList>
    </citation>
    <scope>NUCLEOTIDE SEQUENCE [LARGE SCALE GENOMIC DNA]</scope>
    <source>
        <strain evidence="2">DSM 16823 / RW262 / RW262</strain>
    </source>
</reference>
<dbReference type="EMBL" id="CP002542">
    <property type="protein sequence ID" value="AEA42809.1"/>
    <property type="molecule type" value="Genomic_DNA"/>
</dbReference>
<accession>F2IIV2</accession>
<reference evidence="1 2" key="1">
    <citation type="journal article" date="2011" name="Stand. Genomic Sci.">
        <title>Complete genome sequence of the gliding freshwater bacterium Fluviicola taffensis type strain (RW262).</title>
        <authorList>
            <person name="Woyke T."/>
            <person name="Chertkov O."/>
            <person name="Lapidus A."/>
            <person name="Nolan M."/>
            <person name="Lucas S."/>
            <person name="Del Rio T.G."/>
            <person name="Tice H."/>
            <person name="Cheng J.F."/>
            <person name="Tapia R."/>
            <person name="Han C."/>
            <person name="Goodwin L."/>
            <person name="Pitluck S."/>
            <person name="Liolios K."/>
            <person name="Pagani I."/>
            <person name="Ivanova N."/>
            <person name="Huntemann M."/>
            <person name="Mavromatis K."/>
            <person name="Mikhailova N."/>
            <person name="Pati A."/>
            <person name="Chen A."/>
            <person name="Palaniappan K."/>
            <person name="Land M."/>
            <person name="Hauser L."/>
            <person name="Brambilla E.M."/>
            <person name="Rohde M."/>
            <person name="Mwirichia R."/>
            <person name="Sikorski J."/>
            <person name="Tindall B.J."/>
            <person name="Goker M."/>
            <person name="Bristow J."/>
            <person name="Eisen J.A."/>
            <person name="Markowitz V."/>
            <person name="Hugenholtz P."/>
            <person name="Klenk H.P."/>
            <person name="Kyrpides N.C."/>
        </authorList>
    </citation>
    <scope>NUCLEOTIDE SEQUENCE [LARGE SCALE GENOMIC DNA]</scope>
    <source>
        <strain evidence="2">DSM 16823 / RW262 / RW262</strain>
    </source>
</reference>
<dbReference type="HOGENOM" id="CLU_1473124_0_0_10"/>
<dbReference type="KEGG" id="fte:Fluta_0806"/>
<proteinExistence type="predicted"/>
<sequence>MEFSEIQLTVEMNSFVDYLSEDDDIIDETEDFKILRQSLGIELDICALHNIYYSNGRVGYNGNIHVYFNSQRKDTFLLLDLGSEADGFDLVHMVIRYQRDKKSIIKPLSRKFYDRTELDIFYLEGMTIERNSRLMTDLSKYPKKKNISSLEYLQDIEFYQEGEKIDFKIDLTEIYSWPFTKEK</sequence>
<gene>
    <name evidence="1" type="ordered locus">Fluta_0806</name>
</gene>
<keyword evidence="2" id="KW-1185">Reference proteome</keyword>
<evidence type="ECO:0000313" key="1">
    <source>
        <dbReference type="EMBL" id="AEA42809.1"/>
    </source>
</evidence>